<evidence type="ECO:0000313" key="7">
    <source>
        <dbReference type="EMBL" id="MBM6704663.1"/>
    </source>
</evidence>
<comment type="similarity">
    <text evidence="1">Belongs to the ABC transporter superfamily.</text>
</comment>
<evidence type="ECO:0000256" key="1">
    <source>
        <dbReference type="ARBA" id="ARBA00005417"/>
    </source>
</evidence>
<dbReference type="GO" id="GO:0005524">
    <property type="term" value="F:ATP binding"/>
    <property type="evidence" value="ECO:0007669"/>
    <property type="project" value="UniProtKB-KW"/>
</dbReference>
<dbReference type="PROSITE" id="PS50893">
    <property type="entry name" value="ABC_TRANSPORTER_2"/>
    <property type="match status" value="1"/>
</dbReference>
<dbReference type="PANTHER" id="PTHR42734">
    <property type="entry name" value="METAL TRANSPORT SYSTEM ATP-BINDING PROTEIN TM_0124-RELATED"/>
    <property type="match status" value="1"/>
</dbReference>
<dbReference type="SUPFAM" id="SSF52540">
    <property type="entry name" value="P-loop containing nucleoside triphosphate hydrolases"/>
    <property type="match status" value="1"/>
</dbReference>
<evidence type="ECO:0000256" key="5">
    <source>
        <dbReference type="ARBA" id="ARBA00022840"/>
    </source>
</evidence>
<keyword evidence="2" id="KW-0813">Transport</keyword>
<dbReference type="InterPro" id="IPR003593">
    <property type="entry name" value="AAA+_ATPase"/>
</dbReference>
<dbReference type="PANTHER" id="PTHR42734:SF6">
    <property type="entry name" value="MOLYBDATE IMPORT ATP-BINDING PROTEIN MOLC"/>
    <property type="match status" value="1"/>
</dbReference>
<reference evidence="7 8" key="1">
    <citation type="journal article" date="2021" name="Sci. Rep.">
        <title>The distribution of antibiotic resistance genes in chicken gut microbiota commensals.</title>
        <authorList>
            <person name="Juricova H."/>
            <person name="Matiasovicova J."/>
            <person name="Kubasova T."/>
            <person name="Cejkova D."/>
            <person name="Rychlik I."/>
        </authorList>
    </citation>
    <scope>NUCLEOTIDE SEQUENCE [LARGE SCALE GENOMIC DNA]</scope>
    <source>
        <strain evidence="7 8">An829</strain>
    </source>
</reference>
<comment type="caution">
    <text evidence="7">The sequence shown here is derived from an EMBL/GenBank/DDBJ whole genome shotgun (WGS) entry which is preliminary data.</text>
</comment>
<evidence type="ECO:0000256" key="3">
    <source>
        <dbReference type="ARBA" id="ARBA00022475"/>
    </source>
</evidence>
<evidence type="ECO:0000313" key="8">
    <source>
        <dbReference type="Proteomes" id="UP000715095"/>
    </source>
</evidence>
<dbReference type="InterPro" id="IPR017871">
    <property type="entry name" value="ABC_transporter-like_CS"/>
</dbReference>
<keyword evidence="4" id="KW-0547">Nucleotide-binding</keyword>
<evidence type="ECO:0000259" key="6">
    <source>
        <dbReference type="PROSITE" id="PS50893"/>
    </source>
</evidence>
<dbReference type="PROSITE" id="PS00211">
    <property type="entry name" value="ABC_TRANSPORTER_1"/>
    <property type="match status" value="1"/>
</dbReference>
<sequence>MALEVENGAYTYPNGADVLSDVNFRFSGREVMCILGPNGAGKTTLLRAILGLAPFTRGVARWNGKPVADWQPKAFWQRIGYVPQAKRMNFAAMTIGELVALGRSARLGPFSLPGRDDWAKVDRAMEEVGITHLRKRLASEVSGGQLQLALIARALAVEPELLVLDEPESNLDFRNQRIVLEVIERLAERGLGAILNTHFPAHAVELSESVLLVPRGKPPVCGRVADVMTESILTDVFEIGVRIRDLDLPERTVTTVTAVGRALDASGRAIRED</sequence>
<gene>
    <name evidence="7" type="ORF">H6A60_09235</name>
</gene>
<dbReference type="InterPro" id="IPR050153">
    <property type="entry name" value="Metal_Ion_Import_ABC"/>
</dbReference>
<dbReference type="Gene3D" id="3.40.50.300">
    <property type="entry name" value="P-loop containing nucleotide triphosphate hydrolases"/>
    <property type="match status" value="1"/>
</dbReference>
<keyword evidence="8" id="KW-1185">Reference proteome</keyword>
<dbReference type="Pfam" id="PF00005">
    <property type="entry name" value="ABC_tran"/>
    <property type="match status" value="1"/>
</dbReference>
<protein>
    <submittedName>
        <fullName evidence="7">ABC transporter ATP-binding protein</fullName>
    </submittedName>
</protein>
<dbReference type="InterPro" id="IPR003439">
    <property type="entry name" value="ABC_transporter-like_ATP-bd"/>
</dbReference>
<organism evidence="7 8">
    <name type="scientific">Sutterella massiliensis</name>
    <dbReference type="NCBI Taxonomy" id="1816689"/>
    <lineage>
        <taxon>Bacteria</taxon>
        <taxon>Pseudomonadati</taxon>
        <taxon>Pseudomonadota</taxon>
        <taxon>Betaproteobacteria</taxon>
        <taxon>Burkholderiales</taxon>
        <taxon>Sutterellaceae</taxon>
        <taxon>Sutterella</taxon>
    </lineage>
</organism>
<keyword evidence="5 7" id="KW-0067">ATP-binding</keyword>
<dbReference type="InterPro" id="IPR027417">
    <property type="entry name" value="P-loop_NTPase"/>
</dbReference>
<dbReference type="SMART" id="SM00382">
    <property type="entry name" value="AAA"/>
    <property type="match status" value="1"/>
</dbReference>
<accession>A0ABS2DVC0</accession>
<keyword evidence="3" id="KW-0472">Membrane</keyword>
<name>A0ABS2DVC0_9BURK</name>
<dbReference type="EMBL" id="JACJJC010000015">
    <property type="protein sequence ID" value="MBM6704663.1"/>
    <property type="molecule type" value="Genomic_DNA"/>
</dbReference>
<evidence type="ECO:0000256" key="2">
    <source>
        <dbReference type="ARBA" id="ARBA00022448"/>
    </source>
</evidence>
<proteinExistence type="inferred from homology"/>
<feature type="domain" description="ABC transporter" evidence="6">
    <location>
        <begin position="3"/>
        <end position="240"/>
    </location>
</feature>
<dbReference type="Proteomes" id="UP000715095">
    <property type="component" value="Unassembled WGS sequence"/>
</dbReference>
<keyword evidence="3" id="KW-1003">Cell membrane</keyword>
<evidence type="ECO:0000256" key="4">
    <source>
        <dbReference type="ARBA" id="ARBA00022741"/>
    </source>
</evidence>